<dbReference type="Pfam" id="PF07969">
    <property type="entry name" value="Amidohydro_3"/>
    <property type="match status" value="1"/>
</dbReference>
<dbReference type="AlphaFoldDB" id="A0A382IHZ4"/>
<feature type="non-terminal residue" evidence="2">
    <location>
        <position position="426"/>
    </location>
</feature>
<proteinExistence type="predicted"/>
<dbReference type="PROSITE" id="PS51257">
    <property type="entry name" value="PROKAR_LIPOPROTEIN"/>
    <property type="match status" value="1"/>
</dbReference>
<dbReference type="InterPro" id="IPR013108">
    <property type="entry name" value="Amidohydro_3"/>
</dbReference>
<protein>
    <recommendedName>
        <fullName evidence="1">Amidohydrolase 3 domain-containing protein</fullName>
    </recommendedName>
</protein>
<evidence type="ECO:0000259" key="1">
    <source>
        <dbReference type="Pfam" id="PF07969"/>
    </source>
</evidence>
<dbReference type="SUPFAM" id="SSF51556">
    <property type="entry name" value="Metallo-dependent hydrolases"/>
    <property type="match status" value="1"/>
</dbReference>
<dbReference type="InterPro" id="IPR011059">
    <property type="entry name" value="Metal-dep_hydrolase_composite"/>
</dbReference>
<dbReference type="PANTHER" id="PTHR22642:SF2">
    <property type="entry name" value="PROTEIN LONG AFTER FAR-RED 3"/>
    <property type="match status" value="1"/>
</dbReference>
<dbReference type="Gene3D" id="2.30.40.10">
    <property type="entry name" value="Urease, subunit C, domain 1"/>
    <property type="match status" value="1"/>
</dbReference>
<reference evidence="2" key="1">
    <citation type="submission" date="2018-05" db="EMBL/GenBank/DDBJ databases">
        <authorList>
            <person name="Lanie J.A."/>
            <person name="Ng W.-L."/>
            <person name="Kazmierczak K.M."/>
            <person name="Andrzejewski T.M."/>
            <person name="Davidsen T.M."/>
            <person name="Wayne K.J."/>
            <person name="Tettelin H."/>
            <person name="Glass J.I."/>
            <person name="Rusch D."/>
            <person name="Podicherti R."/>
            <person name="Tsui H.-C.T."/>
            <person name="Winkler M.E."/>
        </authorList>
    </citation>
    <scope>NUCLEOTIDE SEQUENCE</scope>
</reference>
<dbReference type="Gene3D" id="3.10.310.70">
    <property type="match status" value="1"/>
</dbReference>
<dbReference type="SUPFAM" id="SSF51338">
    <property type="entry name" value="Composite domain of metallo-dependent hydrolases"/>
    <property type="match status" value="1"/>
</dbReference>
<accession>A0A382IHZ4</accession>
<dbReference type="EMBL" id="UINC01067364">
    <property type="protein sequence ID" value="SVB98965.1"/>
    <property type="molecule type" value="Genomic_DNA"/>
</dbReference>
<dbReference type="InterPro" id="IPR032466">
    <property type="entry name" value="Metal_Hydrolase"/>
</dbReference>
<dbReference type="GO" id="GO:0016810">
    <property type="term" value="F:hydrolase activity, acting on carbon-nitrogen (but not peptide) bonds"/>
    <property type="evidence" value="ECO:0007669"/>
    <property type="project" value="InterPro"/>
</dbReference>
<dbReference type="PANTHER" id="PTHR22642">
    <property type="entry name" value="IMIDAZOLONEPROPIONASE"/>
    <property type="match status" value="1"/>
</dbReference>
<name>A0A382IHZ4_9ZZZZ</name>
<evidence type="ECO:0000313" key="2">
    <source>
        <dbReference type="EMBL" id="SVB98965.1"/>
    </source>
</evidence>
<sequence>MRYSLCLFALLLFGALTACHQRPTADAVYHNGIIYTVDSSNSEHQSFAVSQGTIEAIGSNEAVSAYIGPSTQVIDLQGHFVMPGIQDMHMHPVDGGIKGKFECAFADTLDAEAITRVIADCVSAANPGDWILGGQWGPGLLLNKTDHLLELLDSVSPDNPVFIMDWALHAAWANSLALDNIGISSDSPDPVGGVIMKRTDGQLTGILLDNSAYQARHKIPYYTPDQIADAIAFSIDQMLAHGITSYKDALTPKRNLVGYQTLRERGDNRIKIKTSLAWKSAWSRSHDDELTMIKNFVQHSRENLDTAYAKIMLDGIPPTYTAALLEPYNPTPEFGDNHYGKLMLEPNVLATDVTKLDALGLTVKIHATGDRSIRIALDAIEQARKINGDSGLRHEVSHAELIHPDDLPRFAELNVAAEMCPILWYP</sequence>
<gene>
    <name evidence="2" type="ORF">METZ01_LOCUS251819</name>
</gene>
<organism evidence="2">
    <name type="scientific">marine metagenome</name>
    <dbReference type="NCBI Taxonomy" id="408172"/>
    <lineage>
        <taxon>unclassified sequences</taxon>
        <taxon>metagenomes</taxon>
        <taxon>ecological metagenomes</taxon>
    </lineage>
</organism>
<dbReference type="Gene3D" id="3.20.20.140">
    <property type="entry name" value="Metal-dependent hydrolases"/>
    <property type="match status" value="1"/>
</dbReference>
<feature type="domain" description="Amidohydrolase 3" evidence="1">
    <location>
        <begin position="72"/>
        <end position="425"/>
    </location>
</feature>